<dbReference type="Gene3D" id="1.10.730.10">
    <property type="entry name" value="Isoleucyl-tRNA Synthetase, Domain 1"/>
    <property type="match status" value="1"/>
</dbReference>
<dbReference type="InterPro" id="IPR014729">
    <property type="entry name" value="Rossmann-like_a/b/a_fold"/>
</dbReference>
<dbReference type="PRINTS" id="PR01041">
    <property type="entry name" value="TRNASYNTHMET"/>
</dbReference>
<dbReference type="InterPro" id="IPR033911">
    <property type="entry name" value="MetRS_core"/>
</dbReference>
<evidence type="ECO:0000256" key="1">
    <source>
        <dbReference type="ARBA" id="ARBA00005594"/>
    </source>
</evidence>
<evidence type="ECO:0000256" key="6">
    <source>
        <dbReference type="ARBA" id="ARBA00022917"/>
    </source>
</evidence>
<reference evidence="10 11" key="1">
    <citation type="submission" date="2024-03" db="EMBL/GenBank/DDBJ databases">
        <title>Genome-scale model development and genomic sequencing of the oleaginous clade Lipomyces.</title>
        <authorList>
            <consortium name="Lawrence Berkeley National Laboratory"/>
            <person name="Czajka J.J."/>
            <person name="Han Y."/>
            <person name="Kim J."/>
            <person name="Mondo S.J."/>
            <person name="Hofstad B.A."/>
            <person name="Robles A."/>
            <person name="Haridas S."/>
            <person name="Riley R."/>
            <person name="LaButti K."/>
            <person name="Pangilinan J."/>
            <person name="Andreopoulos W."/>
            <person name="Lipzen A."/>
            <person name="Yan J."/>
            <person name="Wang M."/>
            <person name="Ng V."/>
            <person name="Grigoriev I.V."/>
            <person name="Spatafora J.W."/>
            <person name="Magnuson J.K."/>
            <person name="Baker S.E."/>
            <person name="Pomraning K.R."/>
        </authorList>
    </citation>
    <scope>NUCLEOTIDE SEQUENCE [LARGE SCALE GENOMIC DNA]</scope>
    <source>
        <strain evidence="10 11">Phaff 52-87</strain>
    </source>
</reference>
<comment type="similarity">
    <text evidence="1 8">Belongs to the class-I aminoacyl-tRNA synthetase family.</text>
</comment>
<evidence type="ECO:0000256" key="8">
    <source>
        <dbReference type="RuleBase" id="RU363039"/>
    </source>
</evidence>
<dbReference type="SUPFAM" id="SSF47323">
    <property type="entry name" value="Anticodon-binding domain of a subclass of class I aminoacyl-tRNA synthetases"/>
    <property type="match status" value="1"/>
</dbReference>
<dbReference type="InterPro" id="IPR015413">
    <property type="entry name" value="Methionyl/Leucyl_tRNA_Synth"/>
</dbReference>
<dbReference type="InterPro" id="IPR023457">
    <property type="entry name" value="Met-tRNA_synth_2"/>
</dbReference>
<keyword evidence="3 8" id="KW-0436">Ligase</keyword>
<dbReference type="Gene3D" id="2.170.220.10">
    <property type="match status" value="1"/>
</dbReference>
<accession>A0ABR1F984</accession>
<sequence>MMLQLRSAPGIHARVRVPAGGLSAVRCVRFQSSKFKPYYITTPIFYVNASPHVGHLYSMVLADTFKRWQQFRGRETYMLTGTDEHGMKVQQVAQEKGQDPKEFCDEVSVTFKNLASAANISNDRFIRTTDPDHIASVHKFWNRLVERGYIYKGEHKGWYCVSDETFYPENLTEERVDHSTGLPKRVAIETGKTVEWTSEENYFFAMSKMKQRLLGIYESRPKFVVPRQRFKEVKAEVADSTGDLSISRPSSRYTWGIRVPGDDSQTIYVWLDALVNYLTATGYSTSEECPLWPANTHVIGKDIIRFHAMYWPAFLLAAGYQIPKRILVHGHWQMNGAKMSKSDGNVVDPFYILNLLDTDAARYYLLSHAIVDRDCSFSTEAALERRRTDLVGKYGNLISRVTSKTFSLEIAVSQIMEQTGGDFATFQAFEQTKYIGGLEADLITSLNELYEKLIVHMHYNHDTPSALRDIWAVLGAANRYVDLAEPWKAKSKRLLYQTIFVLGEVGRISSILLQPFLPEYAARGLDQLGVRPERRTPEYAKFMADDFYGNDANRGKHIMKVIR</sequence>
<comment type="caution">
    <text evidence="10">The sequence shown here is derived from an EMBL/GenBank/DDBJ whole genome shotgun (WGS) entry which is preliminary data.</text>
</comment>
<dbReference type="GeneID" id="90037853"/>
<protein>
    <recommendedName>
        <fullName evidence="2">methionine--tRNA ligase</fullName>
        <ecNumber evidence="2">6.1.1.10</ecNumber>
    </recommendedName>
</protein>
<dbReference type="Proteomes" id="UP001498771">
    <property type="component" value="Unassembled WGS sequence"/>
</dbReference>
<proteinExistence type="inferred from homology"/>
<organism evidence="10 11">
    <name type="scientific">Myxozyma melibiosi</name>
    <dbReference type="NCBI Taxonomy" id="54550"/>
    <lineage>
        <taxon>Eukaryota</taxon>
        <taxon>Fungi</taxon>
        <taxon>Dikarya</taxon>
        <taxon>Ascomycota</taxon>
        <taxon>Saccharomycotina</taxon>
        <taxon>Lipomycetes</taxon>
        <taxon>Lipomycetales</taxon>
        <taxon>Lipomycetaceae</taxon>
        <taxon>Myxozyma</taxon>
    </lineage>
</organism>
<evidence type="ECO:0000256" key="3">
    <source>
        <dbReference type="ARBA" id="ARBA00022598"/>
    </source>
</evidence>
<dbReference type="PANTHER" id="PTHR43326">
    <property type="entry name" value="METHIONYL-TRNA SYNTHETASE"/>
    <property type="match status" value="1"/>
</dbReference>
<dbReference type="Gene3D" id="3.40.50.620">
    <property type="entry name" value="HUPs"/>
    <property type="match status" value="1"/>
</dbReference>
<keyword evidence="6 8" id="KW-0648">Protein biosynthesis</keyword>
<dbReference type="EC" id="6.1.1.10" evidence="2"/>
<dbReference type="EMBL" id="JBBJBU010000004">
    <property type="protein sequence ID" value="KAK7205653.1"/>
    <property type="molecule type" value="Genomic_DNA"/>
</dbReference>
<dbReference type="NCBIfam" id="TIGR00398">
    <property type="entry name" value="metG"/>
    <property type="match status" value="1"/>
</dbReference>
<dbReference type="Pfam" id="PF09334">
    <property type="entry name" value="tRNA-synt_1g"/>
    <property type="match status" value="1"/>
</dbReference>
<dbReference type="InterPro" id="IPR009080">
    <property type="entry name" value="tRNAsynth_Ia_anticodon-bd"/>
</dbReference>
<keyword evidence="7 8" id="KW-0030">Aminoacyl-tRNA synthetase</keyword>
<evidence type="ECO:0000313" key="10">
    <source>
        <dbReference type="EMBL" id="KAK7205653.1"/>
    </source>
</evidence>
<feature type="domain" description="Methionyl/Leucyl tRNA synthetase" evidence="9">
    <location>
        <begin position="38"/>
        <end position="401"/>
    </location>
</feature>
<evidence type="ECO:0000256" key="7">
    <source>
        <dbReference type="ARBA" id="ARBA00023146"/>
    </source>
</evidence>
<name>A0ABR1F984_9ASCO</name>
<keyword evidence="4 8" id="KW-0547">Nucleotide-binding</keyword>
<dbReference type="CDD" id="cd00814">
    <property type="entry name" value="MetRS_core"/>
    <property type="match status" value="1"/>
</dbReference>
<evidence type="ECO:0000259" key="9">
    <source>
        <dbReference type="Pfam" id="PF09334"/>
    </source>
</evidence>
<gene>
    <name evidence="10" type="ORF">BZA70DRAFT_276729</name>
</gene>
<keyword evidence="5 8" id="KW-0067">ATP-binding</keyword>
<evidence type="ECO:0000256" key="4">
    <source>
        <dbReference type="ARBA" id="ARBA00022741"/>
    </source>
</evidence>
<keyword evidence="11" id="KW-1185">Reference proteome</keyword>
<dbReference type="InterPro" id="IPR014758">
    <property type="entry name" value="Met-tRNA_synth"/>
</dbReference>
<evidence type="ECO:0000313" key="11">
    <source>
        <dbReference type="Proteomes" id="UP001498771"/>
    </source>
</evidence>
<evidence type="ECO:0000256" key="5">
    <source>
        <dbReference type="ARBA" id="ARBA00022840"/>
    </source>
</evidence>
<dbReference type="GO" id="GO:0004812">
    <property type="term" value="F:aminoacyl-tRNA ligase activity"/>
    <property type="evidence" value="ECO:0007669"/>
    <property type="project" value="UniProtKB-KW"/>
</dbReference>
<dbReference type="RefSeq" id="XP_064768686.1">
    <property type="nucleotide sequence ID" value="XM_064912341.1"/>
</dbReference>
<dbReference type="PANTHER" id="PTHR43326:SF1">
    <property type="entry name" value="METHIONINE--TRNA LIGASE, MITOCHONDRIAL"/>
    <property type="match status" value="1"/>
</dbReference>
<evidence type="ECO:0000256" key="2">
    <source>
        <dbReference type="ARBA" id="ARBA00012838"/>
    </source>
</evidence>
<dbReference type="SUPFAM" id="SSF52374">
    <property type="entry name" value="Nucleotidylyl transferase"/>
    <property type="match status" value="1"/>
</dbReference>